<feature type="binding site" evidence="4">
    <location>
        <position position="149"/>
    </location>
    <ligand>
        <name>substrate</name>
    </ligand>
</feature>
<sequence length="445" mass="49824">MDQYVLNHVHIMTTDPINRFQKDMYLVIRNGLIQEIGHTPLPDALKKDLPVINQKGKLLLPGLYNTHAHTPMSLLRGVSDDVPLKTWLGKEIWPREGLLDKRKVQAGTSLALAEMIKSGTVAFLDMYHLHMNEVFKLTMDAGMKAVLSRGMIGLGTKKEQHSKLNEACELAKYWNENGKGRVKGMLFPHAPYTCPPDFLEAVISQAHHHQLPLGTHLAETLEEVNDHKHQYGKSPLHHLHELGFFNKKAILTHVVHVTDEELDLLKDGMITVSHNPMSNAKLGSGTAPIPKMLEKGISVSLGTDSTASNNNLDMFQEMRTAALLQKGVNRNPDIVSTDQILEMGTLQGARSLGFAKHGLLQAGSPADFIMLDMSSLHLQPEDNLISHLIYSASGQDVTDVYVDGKQLMKDKELLTLDEEKIMYEANECFKDLESRFLNKRRKEDN</sequence>
<dbReference type="InterPro" id="IPR023512">
    <property type="entry name" value="Deaminase_MtaD/DadD"/>
</dbReference>
<keyword evidence="1 4" id="KW-0479">Metal-binding</keyword>
<dbReference type="GO" id="GO:0046872">
    <property type="term" value="F:metal ion binding"/>
    <property type="evidence" value="ECO:0007669"/>
    <property type="project" value="UniProtKB-KW"/>
</dbReference>
<feature type="binding site" evidence="4">
    <location>
        <position position="304"/>
    </location>
    <ligand>
        <name>substrate</name>
    </ligand>
</feature>
<dbReference type="HAMAP" id="MF_01281">
    <property type="entry name" value="MTA_SAH_deamin"/>
    <property type="match status" value="1"/>
</dbReference>
<dbReference type="GO" id="GO:0050270">
    <property type="term" value="F:S-adenosylhomocysteine deaminase activity"/>
    <property type="evidence" value="ECO:0007669"/>
    <property type="project" value="UniProtKB-UniRule"/>
</dbReference>
<dbReference type="PANTHER" id="PTHR43794:SF11">
    <property type="entry name" value="AMIDOHYDROLASE-RELATED DOMAIN-CONTAINING PROTEIN"/>
    <property type="match status" value="1"/>
</dbReference>
<feature type="binding site" evidence="4">
    <location>
        <position position="216"/>
    </location>
    <ligand>
        <name>Zn(2+)</name>
        <dbReference type="ChEBI" id="CHEBI:29105"/>
    </ligand>
</feature>
<dbReference type="InterPro" id="IPR032466">
    <property type="entry name" value="Metal_Hydrolase"/>
</dbReference>
<feature type="binding site" evidence="4">
    <location>
        <position position="219"/>
    </location>
    <ligand>
        <name>substrate</name>
    </ligand>
</feature>
<dbReference type="EC" id="3.5.4.31" evidence="4"/>
<dbReference type="GO" id="GO:0090614">
    <property type="term" value="F:5'-methylthioadenosine deaminase activity"/>
    <property type="evidence" value="ECO:0007669"/>
    <property type="project" value="UniProtKB-UniRule"/>
</dbReference>
<feature type="binding site" evidence="4">
    <location>
        <position position="69"/>
    </location>
    <ligand>
        <name>Zn(2+)</name>
        <dbReference type="ChEBI" id="CHEBI:29105"/>
    </ligand>
</feature>
<dbReference type="Gene3D" id="2.30.40.10">
    <property type="entry name" value="Urease, subunit C, domain 1"/>
    <property type="match status" value="1"/>
</dbReference>
<feature type="binding site" evidence="4">
    <location>
        <position position="304"/>
    </location>
    <ligand>
        <name>Zn(2+)</name>
        <dbReference type="ChEBI" id="CHEBI:29105"/>
    </ligand>
</feature>
<comment type="similarity">
    <text evidence="4">Belongs to the metallo-dependent hydrolases superfamily. MTA/SAH deaminase family.</text>
</comment>
<dbReference type="SUPFAM" id="SSF51338">
    <property type="entry name" value="Composite domain of metallo-dependent hydrolases"/>
    <property type="match status" value="1"/>
</dbReference>
<comment type="function">
    <text evidence="4">Catalyzes the deamination of 5-methylthioadenosine and S-adenosyl-L-homocysteine into 5-methylthioinosine and S-inosyl-L-homocysteine, respectively. Is also able to deaminate adenosine.</text>
</comment>
<dbReference type="Proteomes" id="UP000199017">
    <property type="component" value="Unassembled WGS sequence"/>
</dbReference>
<gene>
    <name evidence="4" type="primary">mtaD</name>
    <name evidence="6" type="ORF">SAMN05216352_101235</name>
</gene>
<accession>A0A1G8C9P3</accession>
<keyword evidence="2 4" id="KW-0378">Hydrolase</keyword>
<dbReference type="SUPFAM" id="SSF51556">
    <property type="entry name" value="Metallo-dependent hydrolases"/>
    <property type="match status" value="1"/>
</dbReference>
<dbReference type="Pfam" id="PF01979">
    <property type="entry name" value="Amidohydro_1"/>
    <property type="match status" value="1"/>
</dbReference>
<feature type="domain" description="Amidohydrolase-related" evidence="5">
    <location>
        <begin position="59"/>
        <end position="406"/>
    </location>
</feature>
<evidence type="ECO:0000256" key="2">
    <source>
        <dbReference type="ARBA" id="ARBA00022801"/>
    </source>
</evidence>
<dbReference type="Gene3D" id="3.20.20.140">
    <property type="entry name" value="Metal-dependent hydrolases"/>
    <property type="match status" value="1"/>
</dbReference>
<dbReference type="PANTHER" id="PTHR43794">
    <property type="entry name" value="AMINOHYDROLASE SSNA-RELATED"/>
    <property type="match status" value="1"/>
</dbReference>
<dbReference type="CDD" id="cd01298">
    <property type="entry name" value="ATZ_TRZ_like"/>
    <property type="match status" value="1"/>
</dbReference>
<evidence type="ECO:0000256" key="3">
    <source>
        <dbReference type="ARBA" id="ARBA00022833"/>
    </source>
</evidence>
<comment type="catalytic activity">
    <reaction evidence="4">
        <text>S-adenosyl-L-homocysteine + H2O + H(+) = S-inosyl-L-homocysteine + NH4(+)</text>
        <dbReference type="Rhea" id="RHEA:20716"/>
        <dbReference type="ChEBI" id="CHEBI:15377"/>
        <dbReference type="ChEBI" id="CHEBI:15378"/>
        <dbReference type="ChEBI" id="CHEBI:28938"/>
        <dbReference type="ChEBI" id="CHEBI:57856"/>
        <dbReference type="ChEBI" id="CHEBI:57985"/>
        <dbReference type="EC" id="3.5.4.28"/>
    </reaction>
</comment>
<keyword evidence="3 4" id="KW-0862">Zinc</keyword>
<organism evidence="6 7">
    <name type="scientific">Alteribacillus bidgolensis</name>
    <dbReference type="NCBI Taxonomy" id="930129"/>
    <lineage>
        <taxon>Bacteria</taxon>
        <taxon>Bacillati</taxon>
        <taxon>Bacillota</taxon>
        <taxon>Bacilli</taxon>
        <taxon>Bacillales</taxon>
        <taxon>Bacillaceae</taxon>
        <taxon>Alteribacillus</taxon>
    </lineage>
</organism>
<feature type="binding site" evidence="4">
    <location>
        <position position="96"/>
    </location>
    <ligand>
        <name>substrate</name>
    </ligand>
</feature>
<feature type="binding site" evidence="4">
    <location>
        <position position="67"/>
    </location>
    <ligand>
        <name>Zn(2+)</name>
        <dbReference type="ChEBI" id="CHEBI:29105"/>
    </ligand>
</feature>
<dbReference type="FunFam" id="3.20.20.140:FF:000014">
    <property type="entry name" value="5-methylthioadenosine/S-adenosylhomocysteine deaminase"/>
    <property type="match status" value="1"/>
</dbReference>
<evidence type="ECO:0000256" key="1">
    <source>
        <dbReference type="ARBA" id="ARBA00022723"/>
    </source>
</evidence>
<dbReference type="EC" id="3.5.4.28" evidence="4"/>
<evidence type="ECO:0000256" key="4">
    <source>
        <dbReference type="HAMAP-Rule" id="MF_01281"/>
    </source>
</evidence>
<reference evidence="6 7" key="1">
    <citation type="submission" date="2016-10" db="EMBL/GenBank/DDBJ databases">
        <authorList>
            <person name="de Groot N.N."/>
        </authorList>
    </citation>
    <scope>NUCLEOTIDE SEQUENCE [LARGE SCALE GENOMIC DNA]</scope>
    <source>
        <strain evidence="7">P4B,CCM 7963,CECT 7998,DSM 25260,IBRC-M 10614,KCTC 13821</strain>
    </source>
</reference>
<dbReference type="AlphaFoldDB" id="A0A1G8C9P3"/>
<feature type="binding site" evidence="4">
    <location>
        <position position="189"/>
    </location>
    <ligand>
        <name>substrate</name>
    </ligand>
</feature>
<evidence type="ECO:0000259" key="5">
    <source>
        <dbReference type="Pfam" id="PF01979"/>
    </source>
</evidence>
<dbReference type="STRING" id="930129.SAMN05216352_101235"/>
<evidence type="ECO:0000313" key="6">
    <source>
        <dbReference type="EMBL" id="SDH41993.1"/>
    </source>
</evidence>
<keyword evidence="7" id="KW-1185">Reference proteome</keyword>
<proteinExistence type="inferred from homology"/>
<comment type="catalytic activity">
    <reaction evidence="4">
        <text>S-methyl-5'-thioadenosine + H2O + H(+) = S-methyl-5'-thioinosine + NH4(+)</text>
        <dbReference type="Rhea" id="RHEA:25025"/>
        <dbReference type="ChEBI" id="CHEBI:15377"/>
        <dbReference type="ChEBI" id="CHEBI:15378"/>
        <dbReference type="ChEBI" id="CHEBI:17509"/>
        <dbReference type="ChEBI" id="CHEBI:28938"/>
        <dbReference type="ChEBI" id="CHEBI:48595"/>
        <dbReference type="EC" id="3.5.4.31"/>
    </reaction>
</comment>
<dbReference type="InterPro" id="IPR006680">
    <property type="entry name" value="Amidohydro-rel"/>
</dbReference>
<dbReference type="InterPro" id="IPR011059">
    <property type="entry name" value="Metal-dep_hydrolase_composite"/>
</dbReference>
<dbReference type="EMBL" id="FNDU01000001">
    <property type="protein sequence ID" value="SDH41993.1"/>
    <property type="molecule type" value="Genomic_DNA"/>
</dbReference>
<comment type="cofactor">
    <cofactor evidence="4">
        <name>Zn(2+)</name>
        <dbReference type="ChEBI" id="CHEBI:29105"/>
    </cofactor>
    <text evidence="4">Binds 1 zinc ion per subunit.</text>
</comment>
<dbReference type="InterPro" id="IPR050287">
    <property type="entry name" value="MTA/SAH_deaminase"/>
</dbReference>
<evidence type="ECO:0000313" key="7">
    <source>
        <dbReference type="Proteomes" id="UP000199017"/>
    </source>
</evidence>
<comment type="caution">
    <text evidence="4">Lacks conserved residue(s) required for the propagation of feature annotation.</text>
</comment>
<dbReference type="OrthoDB" id="9807210at2"/>
<dbReference type="RefSeq" id="WP_091579733.1">
    <property type="nucleotide sequence ID" value="NZ_FNDU01000001.1"/>
</dbReference>
<name>A0A1G8C9P3_9BACI</name>
<protein>
    <recommendedName>
        <fullName evidence="4">5-methylthioadenosine/S-adenosylhomocysteine deaminase</fullName>
        <shortName evidence="4">MTA/SAH deaminase</shortName>
        <ecNumber evidence="4">3.5.4.28</ecNumber>
        <ecNumber evidence="4">3.5.4.31</ecNumber>
    </recommendedName>
</protein>